<keyword evidence="2" id="KW-1185">Reference proteome</keyword>
<sequence>MHVIEMLHIEMSVVQPAAPVQTPLKFRWQMVGYHLFKYRGCLHTSQETKESGYMDWCTGQALHGLVSSEHEDKDPAVLRQSDNLDDQSQFTSSLTGLSQFSETLSGFCSQNPAQPSSNSGCCLLPYRRSEDRQSTSLSTGLLMVSASHLENDRTIGKIQLPPENCKGECEMQPQAFTWLPGIVVWLSSLAATPAHSRGSNLRHRCRCGSCGPVSPLLPTNARPSSYLPLCDVDRGVRN</sequence>
<organism evidence="1 2">
    <name type="scientific">Nyctereutes procyonoides</name>
    <name type="common">Raccoon dog</name>
    <name type="synonym">Canis procyonoides</name>
    <dbReference type="NCBI Taxonomy" id="34880"/>
    <lineage>
        <taxon>Eukaryota</taxon>
        <taxon>Metazoa</taxon>
        <taxon>Chordata</taxon>
        <taxon>Craniata</taxon>
        <taxon>Vertebrata</taxon>
        <taxon>Euteleostomi</taxon>
        <taxon>Mammalia</taxon>
        <taxon>Eutheria</taxon>
        <taxon>Laurasiatheria</taxon>
        <taxon>Carnivora</taxon>
        <taxon>Caniformia</taxon>
        <taxon>Canidae</taxon>
        <taxon>Nyctereutes</taxon>
    </lineage>
</organism>
<gene>
    <name evidence="1" type="ORF">NYPRO_LOCUS8028</name>
</gene>
<name>A0A811YG25_NYCPR</name>
<reference evidence="1" key="1">
    <citation type="submission" date="2020-12" db="EMBL/GenBank/DDBJ databases">
        <authorList>
            <consortium name="Molecular Ecology Group"/>
        </authorList>
    </citation>
    <scope>NUCLEOTIDE SEQUENCE</scope>
    <source>
        <strain evidence="1">TBG_1078</strain>
    </source>
</reference>
<proteinExistence type="predicted"/>
<evidence type="ECO:0000313" key="2">
    <source>
        <dbReference type="Proteomes" id="UP000645828"/>
    </source>
</evidence>
<comment type="caution">
    <text evidence="1">The sequence shown here is derived from an EMBL/GenBank/DDBJ whole genome shotgun (WGS) entry which is preliminary data.</text>
</comment>
<dbReference type="EMBL" id="CAJHUB010000675">
    <property type="protein sequence ID" value="CAD7675233.1"/>
    <property type="molecule type" value="Genomic_DNA"/>
</dbReference>
<dbReference type="Proteomes" id="UP000645828">
    <property type="component" value="Unassembled WGS sequence"/>
</dbReference>
<evidence type="ECO:0000313" key="1">
    <source>
        <dbReference type="EMBL" id="CAD7675233.1"/>
    </source>
</evidence>
<protein>
    <submittedName>
        <fullName evidence="1">(raccoon dog) hypothetical protein</fullName>
    </submittedName>
</protein>
<accession>A0A811YG25</accession>
<dbReference type="AlphaFoldDB" id="A0A811YG25"/>